<evidence type="ECO:0000256" key="3">
    <source>
        <dbReference type="ARBA" id="ARBA00023242"/>
    </source>
</evidence>
<reference evidence="4 5" key="1">
    <citation type="submission" date="2023-03" db="EMBL/GenBank/DDBJ databases">
        <title>Genome sequence of Lichtheimia ornata CBS 291.66.</title>
        <authorList>
            <person name="Mohabir J.T."/>
            <person name="Shea T.P."/>
            <person name="Kurbessoian T."/>
            <person name="Berby B."/>
            <person name="Fontaine J."/>
            <person name="Livny J."/>
            <person name="Gnirke A."/>
            <person name="Stajich J.E."/>
            <person name="Cuomo C.A."/>
        </authorList>
    </citation>
    <scope>NUCLEOTIDE SEQUENCE [LARGE SCALE GENOMIC DNA]</scope>
    <source>
        <strain evidence="4">CBS 291.66</strain>
    </source>
</reference>
<dbReference type="GO" id="GO:0016973">
    <property type="term" value="P:poly(A)+ mRNA export from nucleus"/>
    <property type="evidence" value="ECO:0007669"/>
    <property type="project" value="TreeGrafter"/>
</dbReference>
<keyword evidence="5" id="KW-1185">Reference proteome</keyword>
<dbReference type="PANTHER" id="PTHR11225">
    <property type="entry name" value="NUCLEAR PORE COMPLEX PROTEIN NUP93 NUCLEOPORIN NUP93 DEAD EYE PROTEIN"/>
    <property type="match status" value="1"/>
</dbReference>
<keyword evidence="3" id="KW-0539">Nucleus</keyword>
<comment type="subcellular location">
    <subcellularLocation>
        <location evidence="1">Nucleus envelope</location>
    </subcellularLocation>
</comment>
<accession>A0AAD7XV47</accession>
<dbReference type="GO" id="GO:0005643">
    <property type="term" value="C:nuclear pore"/>
    <property type="evidence" value="ECO:0007669"/>
    <property type="project" value="InterPro"/>
</dbReference>
<dbReference type="AlphaFoldDB" id="A0AAD7XV47"/>
<dbReference type="GeneID" id="83213592"/>
<evidence type="ECO:0000256" key="1">
    <source>
        <dbReference type="ARBA" id="ARBA00004259"/>
    </source>
</evidence>
<comment type="similarity">
    <text evidence="2">Belongs to the nucleoporin interacting component (NIC) family.</text>
</comment>
<dbReference type="InterPro" id="IPR007231">
    <property type="entry name" value="Nucleoporin_int_Nup93/Nic96"/>
</dbReference>
<evidence type="ECO:0000313" key="5">
    <source>
        <dbReference type="Proteomes" id="UP001234581"/>
    </source>
</evidence>
<evidence type="ECO:0000313" key="4">
    <source>
        <dbReference type="EMBL" id="KAJ8658174.1"/>
    </source>
</evidence>
<dbReference type="GO" id="GO:0006606">
    <property type="term" value="P:protein import into nucleus"/>
    <property type="evidence" value="ECO:0007669"/>
    <property type="project" value="TreeGrafter"/>
</dbReference>
<protein>
    <submittedName>
        <fullName evidence="4">Uncharacterized protein</fullName>
    </submittedName>
</protein>
<name>A0AAD7XV47_9FUNG</name>
<proteinExistence type="inferred from homology"/>
<dbReference type="RefSeq" id="XP_058343087.1">
    <property type="nucleotide sequence ID" value="XM_058486213.1"/>
</dbReference>
<gene>
    <name evidence="4" type="ORF">O0I10_006181</name>
</gene>
<comment type="caution">
    <text evidence="4">The sequence shown here is derived from an EMBL/GenBank/DDBJ whole genome shotgun (WGS) entry which is preliminary data.</text>
</comment>
<evidence type="ECO:0000256" key="2">
    <source>
        <dbReference type="ARBA" id="ARBA00010186"/>
    </source>
</evidence>
<dbReference type="Proteomes" id="UP001234581">
    <property type="component" value="Unassembled WGS sequence"/>
</dbReference>
<dbReference type="PANTHER" id="PTHR11225:SF4">
    <property type="entry name" value="NUCLEAR PORE COMPLEX PROTEIN NUP93"/>
    <property type="match status" value="1"/>
</dbReference>
<dbReference type="GO" id="GO:0017056">
    <property type="term" value="F:structural constituent of nuclear pore"/>
    <property type="evidence" value="ECO:0007669"/>
    <property type="project" value="InterPro"/>
</dbReference>
<sequence>MPAETKPAETPISLKQTLEKSKLLTAKLRQNDLPPIERGLDQIDSQTHNLISKAAQGEDQSNVDVRAHYFLSKGRVNTKVLMRDLDTINLGAATEHRQPIQDTDVEGYFVQERTRTIVDTIQEGKQETLDDIMGQFDLDVQTTWQDLRSKLCDGYSAEQAKADMASMNITKSKIDLSRVPAAAAAANANAAATTTTTTIR</sequence>
<dbReference type="EMBL" id="JARTCD010000026">
    <property type="protein sequence ID" value="KAJ8658174.1"/>
    <property type="molecule type" value="Genomic_DNA"/>
</dbReference>
<organism evidence="4 5">
    <name type="scientific">Lichtheimia ornata</name>
    <dbReference type="NCBI Taxonomy" id="688661"/>
    <lineage>
        <taxon>Eukaryota</taxon>
        <taxon>Fungi</taxon>
        <taxon>Fungi incertae sedis</taxon>
        <taxon>Mucoromycota</taxon>
        <taxon>Mucoromycotina</taxon>
        <taxon>Mucoromycetes</taxon>
        <taxon>Mucorales</taxon>
        <taxon>Lichtheimiaceae</taxon>
        <taxon>Lichtheimia</taxon>
    </lineage>
</organism>